<dbReference type="Proteomes" id="UP000553059">
    <property type="component" value="Unassembled WGS sequence"/>
</dbReference>
<keyword evidence="3" id="KW-0804">Transcription</keyword>
<evidence type="ECO:0000256" key="3">
    <source>
        <dbReference type="ARBA" id="ARBA00023163"/>
    </source>
</evidence>
<dbReference type="Gene3D" id="1.10.10.60">
    <property type="entry name" value="Homeodomain-like"/>
    <property type="match status" value="2"/>
</dbReference>
<dbReference type="GO" id="GO:0003700">
    <property type="term" value="F:DNA-binding transcription factor activity"/>
    <property type="evidence" value="ECO:0007669"/>
    <property type="project" value="InterPro"/>
</dbReference>
<accession>A0A7C7D426</accession>
<dbReference type="PANTHER" id="PTHR43280">
    <property type="entry name" value="ARAC-FAMILY TRANSCRIPTIONAL REGULATOR"/>
    <property type="match status" value="1"/>
</dbReference>
<reference evidence="5 6" key="1">
    <citation type="journal article" date="2020" name="Biotechnol. Biofuels">
        <title>New insights from the biogas microbiome by comprehensive genome-resolved metagenomics of nearly 1600 species originating from multiple anaerobic digesters.</title>
        <authorList>
            <person name="Campanaro S."/>
            <person name="Treu L."/>
            <person name="Rodriguez-R L.M."/>
            <person name="Kovalovszki A."/>
            <person name="Ziels R.M."/>
            <person name="Maus I."/>
            <person name="Zhu X."/>
            <person name="Kougias P.G."/>
            <person name="Basile A."/>
            <person name="Luo G."/>
            <person name="Schluter A."/>
            <person name="Konstantinidis K.T."/>
            <person name="Angelidaki I."/>
        </authorList>
    </citation>
    <scope>NUCLEOTIDE SEQUENCE [LARGE SCALE GENOMIC DNA]</scope>
    <source>
        <strain evidence="5">AS05jafATM_4</strain>
    </source>
</reference>
<keyword evidence="2" id="KW-0238">DNA-binding</keyword>
<gene>
    <name evidence="5" type="ORF">GX523_03090</name>
</gene>
<dbReference type="SMART" id="SM00342">
    <property type="entry name" value="HTH_ARAC"/>
    <property type="match status" value="1"/>
</dbReference>
<keyword evidence="1" id="KW-0805">Transcription regulation</keyword>
<dbReference type="Gene3D" id="3.30.450.20">
    <property type="entry name" value="PAS domain"/>
    <property type="match status" value="1"/>
</dbReference>
<evidence type="ECO:0000259" key="4">
    <source>
        <dbReference type="PROSITE" id="PS01124"/>
    </source>
</evidence>
<dbReference type="InterPro" id="IPR009057">
    <property type="entry name" value="Homeodomain-like_sf"/>
</dbReference>
<dbReference type="Pfam" id="PF12833">
    <property type="entry name" value="HTH_18"/>
    <property type="match status" value="1"/>
</dbReference>
<evidence type="ECO:0000256" key="2">
    <source>
        <dbReference type="ARBA" id="ARBA00023125"/>
    </source>
</evidence>
<comment type="caution">
    <text evidence="5">The sequence shown here is derived from an EMBL/GenBank/DDBJ whole genome shotgun (WGS) entry which is preliminary data.</text>
</comment>
<dbReference type="SUPFAM" id="SSF55785">
    <property type="entry name" value="PYP-like sensor domain (PAS domain)"/>
    <property type="match status" value="1"/>
</dbReference>
<evidence type="ECO:0000313" key="5">
    <source>
        <dbReference type="EMBL" id="HHY25735.1"/>
    </source>
</evidence>
<sequence length="310" mass="36133">MEYITVQETAEKWGVSIRRIQYLCRHNMIMGAVRFGKVWSIPKEAEKPKDSRYKTHEEKQKSIAQSLKSVGQNKEVFEKIVEFFPYPIQVFTPDGTSVITNEAFLRVFKIPSKHIINGKYNILQDSDTEKWGTKEYLLRAFQGEAIQLNDIKVPTGDLSNKCSDKELRFESIFQNITAIPIYNDHNQLAYVVSVFITSRHYHDREEIMNSKEYIESHWLKEFDIDEVAAFVSLSKYHLTRLFKKHTGFTPYGYYQDIKINKLKEKLCDINLSISRAFADCGVDYNGNFAKIFKEKVGMTPSQYKASVTKR</sequence>
<dbReference type="EMBL" id="DUTF01000072">
    <property type="protein sequence ID" value="HHY25735.1"/>
    <property type="molecule type" value="Genomic_DNA"/>
</dbReference>
<dbReference type="PROSITE" id="PS01124">
    <property type="entry name" value="HTH_ARAC_FAMILY_2"/>
    <property type="match status" value="1"/>
</dbReference>
<protein>
    <submittedName>
        <fullName evidence="5">Helix-turn-helix domain-containing protein</fullName>
    </submittedName>
</protein>
<dbReference type="InterPro" id="IPR018060">
    <property type="entry name" value="HTH_AraC"/>
</dbReference>
<dbReference type="PANTHER" id="PTHR43280:SF2">
    <property type="entry name" value="HTH-TYPE TRANSCRIPTIONAL REGULATOR EXSA"/>
    <property type="match status" value="1"/>
</dbReference>
<evidence type="ECO:0000256" key="1">
    <source>
        <dbReference type="ARBA" id="ARBA00023015"/>
    </source>
</evidence>
<evidence type="ECO:0000313" key="6">
    <source>
        <dbReference type="Proteomes" id="UP000553059"/>
    </source>
</evidence>
<proteinExistence type="predicted"/>
<dbReference type="GO" id="GO:0043565">
    <property type="term" value="F:sequence-specific DNA binding"/>
    <property type="evidence" value="ECO:0007669"/>
    <property type="project" value="InterPro"/>
</dbReference>
<feature type="domain" description="HTH araC/xylS-type" evidence="4">
    <location>
        <begin position="208"/>
        <end position="306"/>
    </location>
</feature>
<organism evidence="5 6">
    <name type="scientific">Desulfitobacterium dehalogenans</name>
    <dbReference type="NCBI Taxonomy" id="36854"/>
    <lineage>
        <taxon>Bacteria</taxon>
        <taxon>Bacillati</taxon>
        <taxon>Bacillota</taxon>
        <taxon>Clostridia</taxon>
        <taxon>Eubacteriales</taxon>
        <taxon>Desulfitobacteriaceae</taxon>
        <taxon>Desulfitobacterium</taxon>
    </lineage>
</organism>
<name>A0A7C7D426_9FIRM</name>
<dbReference type="InterPro" id="IPR035965">
    <property type="entry name" value="PAS-like_dom_sf"/>
</dbReference>
<dbReference type="SUPFAM" id="SSF46689">
    <property type="entry name" value="Homeodomain-like"/>
    <property type="match status" value="1"/>
</dbReference>
<dbReference type="AlphaFoldDB" id="A0A7C7D426"/>